<evidence type="ECO:0000256" key="5">
    <source>
        <dbReference type="ARBA" id="ARBA00022603"/>
    </source>
</evidence>
<dbReference type="InterPro" id="IPR046886">
    <property type="entry name" value="RsmE_MTase_dom"/>
</dbReference>
<dbReference type="AlphaFoldDB" id="C1CVV4"/>
<dbReference type="Gene3D" id="3.40.1280.10">
    <property type="match status" value="1"/>
</dbReference>
<dbReference type="RefSeq" id="WP_012693444.1">
    <property type="nucleotide sequence ID" value="NC_012526.1"/>
</dbReference>
<accession>C1CVV4</accession>
<evidence type="ECO:0000256" key="9">
    <source>
        <dbReference type="ARBA" id="ARBA00047944"/>
    </source>
</evidence>
<dbReference type="CDD" id="cd18084">
    <property type="entry name" value="RsmE-like"/>
    <property type="match status" value="1"/>
</dbReference>
<evidence type="ECO:0000256" key="10">
    <source>
        <dbReference type="PIRNR" id="PIRNR015601"/>
    </source>
</evidence>
<name>C1CVV4_DEIDV</name>
<evidence type="ECO:0000259" key="11">
    <source>
        <dbReference type="Pfam" id="PF04452"/>
    </source>
</evidence>
<comment type="similarity">
    <text evidence="2 10">Belongs to the RNA methyltransferase RsmE family.</text>
</comment>
<reference evidence="13 14" key="1">
    <citation type="journal article" date="2009" name="PLoS Genet.">
        <title>Alliance of proteomics and genomics to unravel the specificities of Sahara bacterium Deinococcus deserti.</title>
        <authorList>
            <person name="de Groot A."/>
            <person name="Dulermo R."/>
            <person name="Ortet P."/>
            <person name="Blanchard L."/>
            <person name="Guerin P."/>
            <person name="Fernandez B."/>
            <person name="Vacherie B."/>
            <person name="Dossat C."/>
            <person name="Jolivet E."/>
            <person name="Siguier P."/>
            <person name="Chandler M."/>
            <person name="Barakat M."/>
            <person name="Dedieu A."/>
            <person name="Barbe V."/>
            <person name="Heulin T."/>
            <person name="Sommer S."/>
            <person name="Achouak W."/>
            <person name="Armengaud J."/>
        </authorList>
    </citation>
    <scope>NUCLEOTIDE SEQUENCE [LARGE SCALE GENOMIC DNA]</scope>
    <source>
        <strain evidence="14">DSM 17065 / CIP 109153 / LMG 22923 / VCD115</strain>
    </source>
</reference>
<dbReference type="InterPro" id="IPR006700">
    <property type="entry name" value="RsmE"/>
</dbReference>
<dbReference type="eggNOG" id="COG1385">
    <property type="taxonomic scope" value="Bacteria"/>
</dbReference>
<keyword evidence="14" id="KW-1185">Reference proteome</keyword>
<dbReference type="PaxDb" id="546414-Deide_13800"/>
<dbReference type="SUPFAM" id="SSF88697">
    <property type="entry name" value="PUA domain-like"/>
    <property type="match status" value="1"/>
</dbReference>
<evidence type="ECO:0000313" key="13">
    <source>
        <dbReference type="EMBL" id="ACO46321.1"/>
    </source>
</evidence>
<evidence type="ECO:0000259" key="12">
    <source>
        <dbReference type="Pfam" id="PF20260"/>
    </source>
</evidence>
<feature type="domain" description="Ribosomal RNA small subunit methyltransferase E PUA-like" evidence="12">
    <location>
        <begin position="28"/>
        <end position="63"/>
    </location>
</feature>
<dbReference type="OrthoDB" id="9815641at2"/>
<dbReference type="EMBL" id="CP001114">
    <property type="protein sequence ID" value="ACO46321.1"/>
    <property type="molecule type" value="Genomic_DNA"/>
</dbReference>
<evidence type="ECO:0000313" key="14">
    <source>
        <dbReference type="Proteomes" id="UP000002208"/>
    </source>
</evidence>
<evidence type="ECO:0000256" key="8">
    <source>
        <dbReference type="ARBA" id="ARBA00025699"/>
    </source>
</evidence>
<evidence type="ECO:0000256" key="2">
    <source>
        <dbReference type="ARBA" id="ARBA00005528"/>
    </source>
</evidence>
<dbReference type="HOGENOM" id="CLU_067442_3_0_0"/>
<dbReference type="InterPro" id="IPR029026">
    <property type="entry name" value="tRNA_m1G_MTases_N"/>
</dbReference>
<keyword evidence="3 10" id="KW-0963">Cytoplasm</keyword>
<comment type="catalytic activity">
    <reaction evidence="9 10">
        <text>uridine(1498) in 16S rRNA + S-adenosyl-L-methionine = N(3)-methyluridine(1498) in 16S rRNA + S-adenosyl-L-homocysteine + H(+)</text>
        <dbReference type="Rhea" id="RHEA:42920"/>
        <dbReference type="Rhea" id="RHEA-COMP:10283"/>
        <dbReference type="Rhea" id="RHEA-COMP:10284"/>
        <dbReference type="ChEBI" id="CHEBI:15378"/>
        <dbReference type="ChEBI" id="CHEBI:57856"/>
        <dbReference type="ChEBI" id="CHEBI:59789"/>
        <dbReference type="ChEBI" id="CHEBI:65315"/>
        <dbReference type="ChEBI" id="CHEBI:74502"/>
        <dbReference type="EC" id="2.1.1.193"/>
    </reaction>
</comment>
<dbReference type="Pfam" id="PF20260">
    <property type="entry name" value="PUA_4"/>
    <property type="match status" value="1"/>
</dbReference>
<dbReference type="Pfam" id="PF04452">
    <property type="entry name" value="Methyltrans_RNA"/>
    <property type="match status" value="1"/>
</dbReference>
<dbReference type="InterPro" id="IPR046887">
    <property type="entry name" value="RsmE_PUA-like"/>
</dbReference>
<dbReference type="InterPro" id="IPR015947">
    <property type="entry name" value="PUA-like_sf"/>
</dbReference>
<comment type="function">
    <text evidence="8 10">Specifically methylates the N3 position of the uracil ring of uridine 1498 (m3U1498) in 16S rRNA. Acts on the fully assembled 30S ribosomal subunit.</text>
</comment>
<keyword evidence="5 10" id="KW-0489">Methyltransferase</keyword>
<dbReference type="GO" id="GO:0005737">
    <property type="term" value="C:cytoplasm"/>
    <property type="evidence" value="ECO:0007669"/>
    <property type="project" value="UniProtKB-SubCell"/>
</dbReference>
<dbReference type="SUPFAM" id="SSF75217">
    <property type="entry name" value="alpha/beta knot"/>
    <property type="match status" value="1"/>
</dbReference>
<dbReference type="NCBIfam" id="NF008706">
    <property type="entry name" value="PRK11713.7-1"/>
    <property type="match status" value="1"/>
</dbReference>
<organism evidence="13 14">
    <name type="scientific">Deinococcus deserti (strain DSM 17065 / CIP 109153 / LMG 22923 / VCD115)</name>
    <dbReference type="NCBI Taxonomy" id="546414"/>
    <lineage>
        <taxon>Bacteria</taxon>
        <taxon>Thermotogati</taxon>
        <taxon>Deinococcota</taxon>
        <taxon>Deinococci</taxon>
        <taxon>Deinococcales</taxon>
        <taxon>Deinococcaceae</taxon>
        <taxon>Deinococcus</taxon>
    </lineage>
</organism>
<dbReference type="PIRSF" id="PIRSF015601">
    <property type="entry name" value="MTase_slr0722"/>
    <property type="match status" value="1"/>
</dbReference>
<protein>
    <recommendedName>
        <fullName evidence="10">Ribosomal RNA small subunit methyltransferase E</fullName>
        <ecNumber evidence="10">2.1.1.193</ecNumber>
    </recommendedName>
</protein>
<comment type="subcellular location">
    <subcellularLocation>
        <location evidence="1 10">Cytoplasm</location>
    </subcellularLocation>
</comment>
<keyword evidence="4 10" id="KW-0698">rRNA processing</keyword>
<dbReference type="GO" id="GO:0070042">
    <property type="term" value="F:rRNA (uridine-N3-)-methyltransferase activity"/>
    <property type="evidence" value="ECO:0007669"/>
    <property type="project" value="TreeGrafter"/>
</dbReference>
<keyword evidence="6 10" id="KW-0808">Transferase</keyword>
<dbReference type="GO" id="GO:0070475">
    <property type="term" value="P:rRNA base methylation"/>
    <property type="evidence" value="ECO:0007669"/>
    <property type="project" value="TreeGrafter"/>
</dbReference>
<dbReference type="KEGG" id="ddr:Deide_13800"/>
<evidence type="ECO:0000256" key="7">
    <source>
        <dbReference type="ARBA" id="ARBA00022691"/>
    </source>
</evidence>
<dbReference type="EC" id="2.1.1.193" evidence="10"/>
<dbReference type="InterPro" id="IPR029028">
    <property type="entry name" value="Alpha/beta_knot_MTases"/>
</dbReference>
<evidence type="ECO:0000256" key="1">
    <source>
        <dbReference type="ARBA" id="ARBA00004496"/>
    </source>
</evidence>
<feature type="domain" description="Ribosomal RNA small subunit methyltransferase E methyltransferase" evidence="11">
    <location>
        <begin position="79"/>
        <end position="233"/>
    </location>
</feature>
<gene>
    <name evidence="13" type="ordered locus">Deide_13800</name>
</gene>
<evidence type="ECO:0000256" key="4">
    <source>
        <dbReference type="ARBA" id="ARBA00022552"/>
    </source>
</evidence>
<dbReference type="PANTHER" id="PTHR30027">
    <property type="entry name" value="RIBOSOMAL RNA SMALL SUBUNIT METHYLTRANSFERASE E"/>
    <property type="match status" value="1"/>
</dbReference>
<evidence type="ECO:0000256" key="3">
    <source>
        <dbReference type="ARBA" id="ARBA00022490"/>
    </source>
</evidence>
<proteinExistence type="inferred from homology"/>
<dbReference type="Proteomes" id="UP000002208">
    <property type="component" value="Chromosome"/>
</dbReference>
<sequence>MSGEDRGSGQVRRVRVEALAPEMVLGPREARHLYVLRLSPGAEVLVFDGQGAQAQATVVELDAARAILHLGESIGAAAETPQPLTLAVALLKGDKLADVVRAATELGVARVQLLVTRRADAREIGAQKLSRLNRIAEEASKQSRRAVTPPVLNPVTLADFQWEGQLFVAQPGSSLRLTQHLDWSAPVTVLTGPEGGLTTEEVNQLTAKGALSVTLGPRILRAETAPVALLGAIAAQGQ</sequence>
<dbReference type="NCBIfam" id="TIGR00046">
    <property type="entry name" value="RsmE family RNA methyltransferase"/>
    <property type="match status" value="1"/>
</dbReference>
<dbReference type="PANTHER" id="PTHR30027:SF3">
    <property type="entry name" value="16S RRNA (URACIL(1498)-N(3))-METHYLTRANSFERASE"/>
    <property type="match status" value="1"/>
</dbReference>
<dbReference type="STRING" id="546414.Deide_13800"/>
<keyword evidence="7 10" id="KW-0949">S-adenosyl-L-methionine</keyword>
<evidence type="ECO:0000256" key="6">
    <source>
        <dbReference type="ARBA" id="ARBA00022679"/>
    </source>
</evidence>